<dbReference type="Gene3D" id="3.30.70.20">
    <property type="match status" value="1"/>
</dbReference>
<dbReference type="RefSeq" id="WP_338602783.1">
    <property type="nucleotide sequence ID" value="NZ_AP028679.1"/>
</dbReference>
<keyword evidence="2" id="KW-1185">Reference proteome</keyword>
<gene>
    <name evidence="1" type="ORF">FAK_37160</name>
</gene>
<protein>
    <recommendedName>
        <fullName evidence="3">Ferredoxin</fullName>
    </recommendedName>
</protein>
<organism evidence="1 2">
    <name type="scientific">Desulfoferula mesophila</name>
    <dbReference type="NCBI Taxonomy" id="3058419"/>
    <lineage>
        <taxon>Bacteria</taxon>
        <taxon>Pseudomonadati</taxon>
        <taxon>Thermodesulfobacteriota</taxon>
        <taxon>Desulfarculia</taxon>
        <taxon>Desulfarculales</taxon>
        <taxon>Desulfarculaceae</taxon>
        <taxon>Desulfoferula</taxon>
    </lineage>
</organism>
<dbReference type="KEGG" id="dmp:FAK_37160"/>
<evidence type="ECO:0000313" key="1">
    <source>
        <dbReference type="EMBL" id="BEQ16650.1"/>
    </source>
</evidence>
<proteinExistence type="predicted"/>
<accession>A0AAU9EIS1</accession>
<evidence type="ECO:0000313" key="2">
    <source>
        <dbReference type="Proteomes" id="UP001366166"/>
    </source>
</evidence>
<dbReference type="EMBL" id="AP028679">
    <property type="protein sequence ID" value="BEQ16650.1"/>
    <property type="molecule type" value="Genomic_DNA"/>
</dbReference>
<dbReference type="AlphaFoldDB" id="A0AAU9EIS1"/>
<dbReference type="Proteomes" id="UP001366166">
    <property type="component" value="Chromosome"/>
</dbReference>
<sequence>MPRRPVVDMAACTLCEGCLDLAPQVFRLNQAGGYIEVTEMDTYPPEVDEAMADCPADAIAWEETS</sequence>
<name>A0AAU9EIS1_9BACT</name>
<dbReference type="Pfam" id="PF13370">
    <property type="entry name" value="Fer4_13"/>
    <property type="match status" value="1"/>
</dbReference>
<reference evidence="2" key="1">
    <citation type="journal article" date="2023" name="Arch. Microbiol.">
        <title>Desulfoferula mesophilus gen. nov. sp. nov., a mesophilic sulfate-reducing bacterium isolated from a brackish lake sediment.</title>
        <authorList>
            <person name="Watanabe T."/>
            <person name="Yabe T."/>
            <person name="Tsuji J.M."/>
            <person name="Fukui M."/>
        </authorList>
    </citation>
    <scope>NUCLEOTIDE SEQUENCE [LARGE SCALE GENOMIC DNA]</scope>
    <source>
        <strain evidence="2">12FAK</strain>
    </source>
</reference>
<evidence type="ECO:0008006" key="3">
    <source>
        <dbReference type="Google" id="ProtNLM"/>
    </source>
</evidence>
<dbReference type="SUPFAM" id="SSF54862">
    <property type="entry name" value="4Fe-4S ferredoxins"/>
    <property type="match status" value="1"/>
</dbReference>